<keyword evidence="4" id="KW-1185">Reference proteome</keyword>
<sequence length="361" mass="39789">MDRADGRQPGRRTKRRPMENKSPYVLIGAAMILFVASLVGFVIWKLREGDQTSYAYYVILFSGDVQGLTIDSPVYYRGLRVGRVQDIELTSRRDVQRSTGRERLSEKIEVTVAVDSHIDIRERSYAVFEKPFIAGAAYIQIVGRLESDEIKPKKKLGEKPYPEIREGASFLQATSTTAQELLSKASVTVDRLNELLSEDNLTAFSDTMRNISTVTGGIAKQDPAIQSTLSELPVAIAEFRNTFTKLDRLSDTLGLMAMELGPQDEATRKALAGKERGELAKTISEAKVALANINGAANQVNKLLAGSRGPIQQFSETGLTELSLAIRELRELTANLNVIATKLERDPAGFVFSGKQGYTPK</sequence>
<dbReference type="Pfam" id="PF02470">
    <property type="entry name" value="MlaD"/>
    <property type="match status" value="1"/>
</dbReference>
<feature type="transmembrane region" description="Helical" evidence="1">
    <location>
        <begin position="21"/>
        <end position="44"/>
    </location>
</feature>
<organism evidence="3 4">
    <name type="scientific">Enhydrobacter aerosaccus</name>
    <dbReference type="NCBI Taxonomy" id="225324"/>
    <lineage>
        <taxon>Bacteria</taxon>
        <taxon>Pseudomonadati</taxon>
        <taxon>Pseudomonadota</taxon>
        <taxon>Alphaproteobacteria</taxon>
        <taxon>Hyphomicrobiales</taxon>
        <taxon>Enhydrobacter</taxon>
    </lineage>
</organism>
<reference evidence="4" key="1">
    <citation type="submission" date="2017-02" db="EMBL/GenBank/DDBJ databases">
        <authorList>
            <person name="Varghese N."/>
            <person name="Submissions S."/>
        </authorList>
    </citation>
    <scope>NUCLEOTIDE SEQUENCE [LARGE SCALE GENOMIC DNA]</scope>
    <source>
        <strain evidence="4">ATCC 27094</strain>
    </source>
</reference>
<evidence type="ECO:0000313" key="4">
    <source>
        <dbReference type="Proteomes" id="UP000190092"/>
    </source>
</evidence>
<dbReference type="Proteomes" id="UP000190092">
    <property type="component" value="Unassembled WGS sequence"/>
</dbReference>
<evidence type="ECO:0000256" key="1">
    <source>
        <dbReference type="SAM" id="Phobius"/>
    </source>
</evidence>
<dbReference type="InterPro" id="IPR003399">
    <property type="entry name" value="Mce/MlaD"/>
</dbReference>
<accession>A0A1T4RGX1</accession>
<evidence type="ECO:0000313" key="3">
    <source>
        <dbReference type="EMBL" id="SKA15225.1"/>
    </source>
</evidence>
<evidence type="ECO:0000259" key="2">
    <source>
        <dbReference type="Pfam" id="PF02470"/>
    </source>
</evidence>
<name>A0A1T4RGX1_9HYPH</name>
<dbReference type="AlphaFoldDB" id="A0A1T4RGX1"/>
<keyword evidence="1" id="KW-0472">Membrane</keyword>
<feature type="domain" description="Mce/MlaD" evidence="2">
    <location>
        <begin position="56"/>
        <end position="142"/>
    </location>
</feature>
<keyword evidence="1" id="KW-1133">Transmembrane helix</keyword>
<dbReference type="PANTHER" id="PTHR36698">
    <property type="entry name" value="BLL5892 PROTEIN"/>
    <property type="match status" value="1"/>
</dbReference>
<keyword evidence="1" id="KW-0812">Transmembrane</keyword>
<dbReference type="EMBL" id="FUWJ01000005">
    <property type="protein sequence ID" value="SKA15225.1"/>
    <property type="molecule type" value="Genomic_DNA"/>
</dbReference>
<gene>
    <name evidence="3" type="ORF">SAMN02745126_03780</name>
</gene>
<protein>
    <submittedName>
        <fullName evidence="3">MlaD protein</fullName>
    </submittedName>
</protein>
<dbReference type="PANTHER" id="PTHR36698:SF3">
    <property type="entry name" value="ABC-TYPE TRANSPORT AUXILIARY LIPOPROTEIN COMPONENT DOMAIN-CONTAINING PROTEIN"/>
    <property type="match status" value="1"/>
</dbReference>
<dbReference type="STRING" id="225324.SAMN02745126_03780"/>
<proteinExistence type="predicted"/>
<dbReference type="OrthoDB" id="9808689at2"/>